<protein>
    <recommendedName>
        <fullName evidence="3">WxL domain-containing protein</fullName>
    </recommendedName>
</protein>
<proteinExistence type="predicted"/>
<accession>A0A640MJZ6</accession>
<name>A0A640MJZ6_BACAN</name>
<evidence type="ECO:0000256" key="1">
    <source>
        <dbReference type="SAM" id="SignalP"/>
    </source>
</evidence>
<keyword evidence="1" id="KW-0732">Signal</keyword>
<reference evidence="2" key="2">
    <citation type="submission" date="2019-12" db="EMBL/GenBank/DDBJ databases">
        <authorList>
            <person name="Hoang T.H.H."/>
            <person name="Okutani A."/>
        </authorList>
    </citation>
    <scope>NUCLEOTIDE SEQUENCE</scope>
    <source>
        <strain evidence="2">QuyetLC</strain>
    </source>
</reference>
<dbReference type="EMBL" id="BLEY01000027">
    <property type="protein sequence ID" value="GEU14172.1"/>
    <property type="molecule type" value="Genomic_DNA"/>
</dbReference>
<sequence length="207" mass="22217">MKKSKNLLLAASLMGVVSIFGVASQEVKANEVESSADVTLSQGIRLTEVPNFDFGTVIYNGDATSYILSGANLGDKKVSWFDGTPTNEHAKIYASISDIPQEGLSEATLELVIGYSGSVPSVNGTAIESYSWFLGGNKTITFNGAKNLILNTKNVSSNKYAGYSYMKETNKNFSSGAITRKTIKLPAGLQSENMTMTVNWDIESSPE</sequence>
<comment type="caution">
    <text evidence="2">The sequence shown here is derived from an EMBL/GenBank/DDBJ whole genome shotgun (WGS) entry which is preliminary data.</text>
</comment>
<evidence type="ECO:0008006" key="3">
    <source>
        <dbReference type="Google" id="ProtNLM"/>
    </source>
</evidence>
<gene>
    <name evidence="2" type="ORF">QuyetLC_26690</name>
</gene>
<organism evidence="2">
    <name type="scientific">Bacillus anthracis</name>
    <name type="common">anthrax bacterium</name>
    <dbReference type="NCBI Taxonomy" id="1392"/>
    <lineage>
        <taxon>Bacteria</taxon>
        <taxon>Bacillati</taxon>
        <taxon>Bacillota</taxon>
        <taxon>Bacilli</taxon>
        <taxon>Bacillales</taxon>
        <taxon>Bacillaceae</taxon>
        <taxon>Bacillus</taxon>
        <taxon>Bacillus cereus group</taxon>
    </lineage>
</organism>
<feature type="chain" id="PRO_5024997139" description="WxL domain-containing protein" evidence="1">
    <location>
        <begin position="30"/>
        <end position="207"/>
    </location>
</feature>
<evidence type="ECO:0000313" key="2">
    <source>
        <dbReference type="EMBL" id="GEU14172.1"/>
    </source>
</evidence>
<dbReference type="AlphaFoldDB" id="A0A640MJZ6"/>
<feature type="signal peptide" evidence="1">
    <location>
        <begin position="1"/>
        <end position="29"/>
    </location>
</feature>
<reference evidence="2" key="1">
    <citation type="submission" date="2019-12" db="EMBL/GenBank/DDBJ databases">
        <title>Epidemiological and comparative genomic analysis of Bacillus anthracis isolated from northern Vietnam.</title>
        <authorList>
            <person name="Hoang T.T.H."/>
            <person name="Dang D.A."/>
            <person name="Pham M.H."/>
            <person name="Luong M.H."/>
            <person name="Tran N.D."/>
            <person name="Nguyen T.H."/>
            <person name="Nguyen T.T."/>
            <person name="Inoue S."/>
            <person name="Morikawa S."/>
            <person name="Okutani A."/>
        </authorList>
    </citation>
    <scope>NUCLEOTIDE SEQUENCE</scope>
    <source>
        <strain evidence="2">QuyetLC</strain>
    </source>
</reference>